<proteinExistence type="predicted"/>
<dbReference type="GO" id="GO:0005840">
    <property type="term" value="C:ribosome"/>
    <property type="evidence" value="ECO:0007669"/>
    <property type="project" value="UniProtKB-KW"/>
</dbReference>
<dbReference type="InterPro" id="IPR000182">
    <property type="entry name" value="GNAT_dom"/>
</dbReference>
<dbReference type="CDD" id="cd04301">
    <property type="entry name" value="NAT_SF"/>
    <property type="match status" value="1"/>
</dbReference>
<dbReference type="Pfam" id="PF00583">
    <property type="entry name" value="Acetyltransf_1"/>
    <property type="match status" value="1"/>
</dbReference>
<evidence type="ECO:0000259" key="3">
    <source>
        <dbReference type="PROSITE" id="PS51186"/>
    </source>
</evidence>
<name>A0A1I5GV16_9ACTN</name>
<evidence type="ECO:0000256" key="1">
    <source>
        <dbReference type="ARBA" id="ARBA00022679"/>
    </source>
</evidence>
<organism evidence="4 5">
    <name type="scientific">Geodermatophilus obscurus</name>
    <dbReference type="NCBI Taxonomy" id="1861"/>
    <lineage>
        <taxon>Bacteria</taxon>
        <taxon>Bacillati</taxon>
        <taxon>Actinomycetota</taxon>
        <taxon>Actinomycetes</taxon>
        <taxon>Geodermatophilales</taxon>
        <taxon>Geodermatophilaceae</taxon>
        <taxon>Geodermatophilus</taxon>
    </lineage>
</organism>
<keyword evidence="4" id="KW-0689">Ribosomal protein</keyword>
<dbReference type="AlphaFoldDB" id="A0A1I5GV16"/>
<sequence length="164" mass="17616">MTVVIRDLADADVAEVVALSLRAWEPVFASFGAVLGPAVYRHLYPDWSRSQAAAVERVCRDPGVRVRVADEAGRPVGFVAVLVHDGSFDEPDGGEVEMLAVDPAAQRRGVGRALLDDGVEQLRRAGVRLVAIGTGGDPGHAPARRTYEAAGFTPLPLVRYYRLL</sequence>
<feature type="domain" description="N-acetyltransferase" evidence="3">
    <location>
        <begin position="3"/>
        <end position="164"/>
    </location>
</feature>
<dbReference type="SUPFAM" id="SSF55729">
    <property type="entry name" value="Acyl-CoA N-acyltransferases (Nat)"/>
    <property type="match status" value="1"/>
</dbReference>
<evidence type="ECO:0000313" key="5">
    <source>
        <dbReference type="Proteomes" id="UP000183642"/>
    </source>
</evidence>
<dbReference type="PROSITE" id="PS51186">
    <property type="entry name" value="GNAT"/>
    <property type="match status" value="1"/>
</dbReference>
<dbReference type="GO" id="GO:0016747">
    <property type="term" value="F:acyltransferase activity, transferring groups other than amino-acyl groups"/>
    <property type="evidence" value="ECO:0007669"/>
    <property type="project" value="InterPro"/>
</dbReference>
<accession>A0A1I5GV16</accession>
<keyword evidence="4" id="KW-0687">Ribonucleoprotein</keyword>
<keyword evidence="1" id="KW-0808">Transferase</keyword>
<reference evidence="5" key="1">
    <citation type="submission" date="2016-10" db="EMBL/GenBank/DDBJ databases">
        <authorList>
            <person name="Varghese N."/>
            <person name="Submissions S."/>
        </authorList>
    </citation>
    <scope>NUCLEOTIDE SEQUENCE [LARGE SCALE GENOMIC DNA]</scope>
    <source>
        <strain evidence="5">DSM 43161</strain>
    </source>
</reference>
<evidence type="ECO:0000313" key="4">
    <source>
        <dbReference type="EMBL" id="SFO39842.1"/>
    </source>
</evidence>
<dbReference type="EMBL" id="FOWE01000007">
    <property type="protein sequence ID" value="SFO39842.1"/>
    <property type="molecule type" value="Genomic_DNA"/>
</dbReference>
<dbReference type="RefSeq" id="WP_075014482.1">
    <property type="nucleotide sequence ID" value="NZ_FOWE01000007.1"/>
</dbReference>
<dbReference type="PANTHER" id="PTHR43877">
    <property type="entry name" value="AMINOALKYLPHOSPHONATE N-ACETYLTRANSFERASE-RELATED-RELATED"/>
    <property type="match status" value="1"/>
</dbReference>
<dbReference type="Gene3D" id="3.40.630.30">
    <property type="match status" value="1"/>
</dbReference>
<dbReference type="Proteomes" id="UP000183642">
    <property type="component" value="Unassembled WGS sequence"/>
</dbReference>
<dbReference type="InterPro" id="IPR050832">
    <property type="entry name" value="Bact_Acetyltransf"/>
</dbReference>
<protein>
    <submittedName>
        <fullName evidence="4">Ribosomal protein S18 acetylase RimI</fullName>
    </submittedName>
</protein>
<evidence type="ECO:0000256" key="2">
    <source>
        <dbReference type="ARBA" id="ARBA00023315"/>
    </source>
</evidence>
<dbReference type="InterPro" id="IPR016181">
    <property type="entry name" value="Acyl_CoA_acyltransferase"/>
</dbReference>
<keyword evidence="2" id="KW-0012">Acyltransferase</keyword>
<keyword evidence="5" id="KW-1185">Reference proteome</keyword>
<gene>
    <name evidence="4" type="ORF">SAMN05660359_03177</name>
</gene>
<dbReference type="OrthoDB" id="9803233at2"/>